<dbReference type="InterPro" id="IPR051341">
    <property type="entry name" value="Zyg-11_UBL_adapter"/>
</dbReference>
<organism evidence="1 2">
    <name type="scientific">candidate division TA06 bacterium B3_TA06</name>
    <dbReference type="NCBI Taxonomy" id="2012487"/>
    <lineage>
        <taxon>Bacteria</taxon>
        <taxon>Bacteria division TA06</taxon>
    </lineage>
</organism>
<dbReference type="Proteomes" id="UP000317778">
    <property type="component" value="Unassembled WGS sequence"/>
</dbReference>
<dbReference type="Pfam" id="PF13516">
    <property type="entry name" value="LRR_6"/>
    <property type="match status" value="2"/>
</dbReference>
<evidence type="ECO:0008006" key="3">
    <source>
        <dbReference type="Google" id="ProtNLM"/>
    </source>
</evidence>
<dbReference type="PANTHER" id="PTHR12904:SF23">
    <property type="entry name" value="PROTEIN ZER-1 HOMOLOG"/>
    <property type="match status" value="1"/>
</dbReference>
<accession>A0A532V488</accession>
<dbReference type="PROSITE" id="PS51257">
    <property type="entry name" value="PROKAR_LIPOPROTEIN"/>
    <property type="match status" value="1"/>
</dbReference>
<dbReference type="SUPFAM" id="SSF52047">
    <property type="entry name" value="RNI-like"/>
    <property type="match status" value="1"/>
</dbReference>
<evidence type="ECO:0000313" key="1">
    <source>
        <dbReference type="EMBL" id="TKJ41942.1"/>
    </source>
</evidence>
<dbReference type="Gene3D" id="3.80.10.10">
    <property type="entry name" value="Ribonuclease Inhibitor"/>
    <property type="match status" value="2"/>
</dbReference>
<dbReference type="InterPro" id="IPR001611">
    <property type="entry name" value="Leu-rich_rpt"/>
</dbReference>
<gene>
    <name evidence="1" type="ORF">CEE36_07760</name>
</gene>
<dbReference type="PROSITE" id="PS51450">
    <property type="entry name" value="LRR"/>
    <property type="match status" value="1"/>
</dbReference>
<name>A0A532V488_UNCT6</name>
<dbReference type="SMART" id="SM00367">
    <property type="entry name" value="LRR_CC"/>
    <property type="match status" value="3"/>
</dbReference>
<dbReference type="InterPro" id="IPR032675">
    <property type="entry name" value="LRR_dom_sf"/>
</dbReference>
<dbReference type="SMART" id="SM00368">
    <property type="entry name" value="LRR_RI"/>
    <property type="match status" value="3"/>
</dbReference>
<dbReference type="AlphaFoldDB" id="A0A532V488"/>
<evidence type="ECO:0000313" key="2">
    <source>
        <dbReference type="Proteomes" id="UP000317778"/>
    </source>
</evidence>
<protein>
    <recommendedName>
        <fullName evidence="3">Leucine Rich repeats (2 copies)</fullName>
    </recommendedName>
</protein>
<dbReference type="InterPro" id="IPR006553">
    <property type="entry name" value="Leu-rich_rpt_Cys-con_subtyp"/>
</dbReference>
<sequence length="484" mass="55694">MKSVLKSALILAAALGVLSCREEVEVTAPAGQDVSQPRELVLIRDEPYMEKPYVKIIDVTGWEEGEDAVIIYGEHTIIPYPWQGEDTIMYSYTNDHLLVRGDPQDTTIYFYCGYYGDYRLQKNNLADTINLQGMPYFQGKLVGLDTDIYGELGVTNPEEIVCIGDYYLVNIDSLKQYPNVAAVGISYSNINLPRRPLPLRNLRKISENIDLYVFYVYMRSPDPRKLARLKNLKGLDAYVYPLAGRTLERIGKMRNLRQLKLRFFTVNDDELKHLANLKNLHTLTLDGIKITDRGLRHLAKIRSLRSLRLEEFQPHTREDFRFWFENLTIFTCSSGQYSDRFDYVGFIEEFPYQYGSLFIPHTTAEGWRHLAQLPYLRELDFYHYDVKLTTEDLEGIGSITNLRRLDVGAVGVTDEGLKHLENLTELRDLDLSNNEITDAGVEHLKKLTTLRRLNISYTEVTAEGMASLQRALPECEIICAKRSD</sequence>
<reference evidence="1 2" key="1">
    <citation type="submission" date="2017-06" db="EMBL/GenBank/DDBJ databases">
        <title>Novel microbial phyla capable of carbon fixation and sulfur reduction in deep-sea sediments.</title>
        <authorList>
            <person name="Huang J."/>
            <person name="Baker B."/>
            <person name="Wang Y."/>
        </authorList>
    </citation>
    <scope>NUCLEOTIDE SEQUENCE [LARGE SCALE GENOMIC DNA]</scope>
    <source>
        <strain evidence="1">B3_TA06</strain>
    </source>
</reference>
<dbReference type="PANTHER" id="PTHR12904">
    <property type="match status" value="1"/>
</dbReference>
<comment type="caution">
    <text evidence="1">The sequence shown here is derived from an EMBL/GenBank/DDBJ whole genome shotgun (WGS) entry which is preliminary data.</text>
</comment>
<proteinExistence type="predicted"/>
<dbReference type="EMBL" id="NJBO01000012">
    <property type="protein sequence ID" value="TKJ41942.1"/>
    <property type="molecule type" value="Genomic_DNA"/>
</dbReference>